<proteinExistence type="predicted"/>
<sequence>MAVNSNPSERRKRYVCPFPDCGKAYTRPCLVEQHRRSHFDERPFKCTFGGCDKSFRRHAHLRVHMVSHAEVKPFSCGYCEKGFTTNQQLTRHQRTHKNTDSSFQFPNFTLDDPKLQYGDYEYSSSLFSEFDAIMSLPDHPIFDEAMKAYSEFGVGPGLFFSPGPESSRSSNSSGSSGNVDSTFSLSRESPAVLETTVLDSSDSFVKPKAAPLVSPHSHTEQEWACHEEGCYGIVVFDSIGQLISHYDAAHHHVPESLHGLYDDISFPPLYLPPPVGITDIEKFYRPDVGCPVSLLLSRNGC</sequence>
<evidence type="ECO:0000259" key="11">
    <source>
        <dbReference type="PROSITE" id="PS50157"/>
    </source>
</evidence>
<evidence type="ECO:0000256" key="8">
    <source>
        <dbReference type="ARBA" id="ARBA00023242"/>
    </source>
</evidence>
<organism evidence="12 13">
    <name type="scientific">Kuraishia capsulata CBS 1993</name>
    <dbReference type="NCBI Taxonomy" id="1382522"/>
    <lineage>
        <taxon>Eukaryota</taxon>
        <taxon>Fungi</taxon>
        <taxon>Dikarya</taxon>
        <taxon>Ascomycota</taxon>
        <taxon>Saccharomycotina</taxon>
        <taxon>Pichiomycetes</taxon>
        <taxon>Pichiales</taxon>
        <taxon>Pichiaceae</taxon>
        <taxon>Kuraishia</taxon>
    </lineage>
</organism>
<feature type="domain" description="C2H2-type" evidence="11">
    <location>
        <begin position="44"/>
        <end position="73"/>
    </location>
</feature>
<dbReference type="InterPro" id="IPR051061">
    <property type="entry name" value="Zinc_finger_trans_reg"/>
</dbReference>
<evidence type="ECO:0000256" key="7">
    <source>
        <dbReference type="ARBA" id="ARBA00023163"/>
    </source>
</evidence>
<evidence type="ECO:0000313" key="12">
    <source>
        <dbReference type="EMBL" id="CDK26583.1"/>
    </source>
</evidence>
<evidence type="ECO:0000256" key="5">
    <source>
        <dbReference type="ARBA" id="ARBA00022833"/>
    </source>
</evidence>
<dbReference type="PROSITE" id="PS00028">
    <property type="entry name" value="ZINC_FINGER_C2H2_1"/>
    <property type="match status" value="3"/>
</dbReference>
<evidence type="ECO:0000256" key="4">
    <source>
        <dbReference type="ARBA" id="ARBA00022771"/>
    </source>
</evidence>
<dbReference type="GeneID" id="34519973"/>
<comment type="subcellular location">
    <subcellularLocation>
        <location evidence="1">Nucleus</location>
    </subcellularLocation>
</comment>
<keyword evidence="13" id="KW-1185">Reference proteome</keyword>
<dbReference type="STRING" id="1382522.W6MKP0"/>
<feature type="domain" description="C2H2-type" evidence="11">
    <location>
        <begin position="74"/>
        <end position="101"/>
    </location>
</feature>
<dbReference type="OrthoDB" id="3437960at2759"/>
<keyword evidence="4 9" id="KW-0863">Zinc-finger</keyword>
<protein>
    <recommendedName>
        <fullName evidence="11">C2H2-type domain-containing protein</fullName>
    </recommendedName>
</protein>
<dbReference type="Proteomes" id="UP000019384">
    <property type="component" value="Unassembled WGS sequence"/>
</dbReference>
<dbReference type="GO" id="GO:0008270">
    <property type="term" value="F:zinc ion binding"/>
    <property type="evidence" value="ECO:0007669"/>
    <property type="project" value="UniProtKB-KW"/>
</dbReference>
<evidence type="ECO:0000256" key="6">
    <source>
        <dbReference type="ARBA" id="ARBA00023015"/>
    </source>
</evidence>
<keyword evidence="6" id="KW-0805">Transcription regulation</keyword>
<reference evidence="12" key="1">
    <citation type="submission" date="2013-12" db="EMBL/GenBank/DDBJ databases">
        <authorList>
            <person name="Genoscope - CEA"/>
        </authorList>
    </citation>
    <scope>NUCLEOTIDE SEQUENCE</scope>
    <source>
        <strain evidence="12">CBS 1993</strain>
    </source>
</reference>
<dbReference type="GO" id="GO:0000978">
    <property type="term" value="F:RNA polymerase II cis-regulatory region sequence-specific DNA binding"/>
    <property type="evidence" value="ECO:0007669"/>
    <property type="project" value="UniProtKB-ARBA"/>
</dbReference>
<dbReference type="PANTHER" id="PTHR46179">
    <property type="entry name" value="ZINC FINGER PROTEIN"/>
    <property type="match status" value="1"/>
</dbReference>
<keyword evidence="2" id="KW-0479">Metal-binding</keyword>
<dbReference type="SMART" id="SM00355">
    <property type="entry name" value="ZnF_C2H2"/>
    <property type="match status" value="4"/>
</dbReference>
<dbReference type="PANTHER" id="PTHR46179:SF13">
    <property type="entry name" value="C2H2-TYPE DOMAIN-CONTAINING PROTEIN"/>
    <property type="match status" value="1"/>
</dbReference>
<dbReference type="GO" id="GO:0000981">
    <property type="term" value="F:DNA-binding transcription factor activity, RNA polymerase II-specific"/>
    <property type="evidence" value="ECO:0007669"/>
    <property type="project" value="UniProtKB-ARBA"/>
</dbReference>
<keyword evidence="8" id="KW-0539">Nucleus</keyword>
<reference evidence="12" key="2">
    <citation type="submission" date="2014-02" db="EMBL/GenBank/DDBJ databases">
        <title>Complete DNA sequence of /Kuraishia capsulata/ illustrates novel genomic features among budding yeasts (/Saccharomycotina/).</title>
        <authorList>
            <person name="Morales L."/>
            <person name="Noel B."/>
            <person name="Porcel B."/>
            <person name="Marcet-Houben M."/>
            <person name="Hullo M-F."/>
            <person name="Sacerdot C."/>
            <person name="Tekaia F."/>
            <person name="Leh-Louis V."/>
            <person name="Despons L."/>
            <person name="Khanna V."/>
            <person name="Aury J-M."/>
            <person name="Barbe V."/>
            <person name="Couloux A."/>
            <person name="Labadie K."/>
            <person name="Pelletier E."/>
            <person name="Souciet J-L."/>
            <person name="Boekhout T."/>
            <person name="Gabaldon T."/>
            <person name="Wincker P."/>
            <person name="Dujon B."/>
        </authorList>
    </citation>
    <scope>NUCLEOTIDE SEQUENCE</scope>
    <source>
        <strain evidence="12">CBS 1993</strain>
    </source>
</reference>
<accession>W6MKP0</accession>
<dbReference type="PROSITE" id="PS50157">
    <property type="entry name" value="ZINC_FINGER_C2H2_2"/>
    <property type="match status" value="3"/>
</dbReference>
<dbReference type="AlphaFoldDB" id="W6MKP0"/>
<dbReference type="FunFam" id="3.30.160.60:FF:000125">
    <property type="entry name" value="Putative zinc finger protein 143"/>
    <property type="match status" value="1"/>
</dbReference>
<evidence type="ECO:0000256" key="3">
    <source>
        <dbReference type="ARBA" id="ARBA00022737"/>
    </source>
</evidence>
<evidence type="ECO:0000256" key="9">
    <source>
        <dbReference type="PROSITE-ProRule" id="PRU00042"/>
    </source>
</evidence>
<evidence type="ECO:0000313" key="13">
    <source>
        <dbReference type="Proteomes" id="UP000019384"/>
    </source>
</evidence>
<evidence type="ECO:0000256" key="10">
    <source>
        <dbReference type="SAM" id="MobiDB-lite"/>
    </source>
</evidence>
<keyword evidence="5" id="KW-0862">Zinc</keyword>
<feature type="region of interest" description="Disordered" evidence="10">
    <location>
        <begin position="163"/>
        <end position="183"/>
    </location>
</feature>
<dbReference type="SUPFAM" id="SSF57667">
    <property type="entry name" value="beta-beta-alpha zinc fingers"/>
    <property type="match status" value="2"/>
</dbReference>
<dbReference type="Pfam" id="PF00096">
    <property type="entry name" value="zf-C2H2"/>
    <property type="match status" value="3"/>
</dbReference>
<dbReference type="Gene3D" id="3.30.160.60">
    <property type="entry name" value="Classic Zinc Finger"/>
    <property type="match status" value="3"/>
</dbReference>
<feature type="domain" description="C2H2-type" evidence="11">
    <location>
        <begin position="14"/>
        <end position="43"/>
    </location>
</feature>
<dbReference type="InterPro" id="IPR036236">
    <property type="entry name" value="Znf_C2H2_sf"/>
</dbReference>
<name>W6MKP0_9ASCO</name>
<gene>
    <name evidence="12" type="ORF">KUCA_T00002555001</name>
</gene>
<dbReference type="EMBL" id="HG793127">
    <property type="protein sequence ID" value="CDK26583.1"/>
    <property type="molecule type" value="Genomic_DNA"/>
</dbReference>
<evidence type="ECO:0000256" key="1">
    <source>
        <dbReference type="ARBA" id="ARBA00004123"/>
    </source>
</evidence>
<evidence type="ECO:0000256" key="2">
    <source>
        <dbReference type="ARBA" id="ARBA00022723"/>
    </source>
</evidence>
<dbReference type="GO" id="GO:0005634">
    <property type="term" value="C:nucleus"/>
    <property type="evidence" value="ECO:0007669"/>
    <property type="project" value="UniProtKB-SubCell"/>
</dbReference>
<dbReference type="InterPro" id="IPR013087">
    <property type="entry name" value="Znf_C2H2_type"/>
</dbReference>
<dbReference type="RefSeq" id="XP_022458585.1">
    <property type="nucleotide sequence ID" value="XM_022602818.1"/>
</dbReference>
<dbReference type="HOGENOM" id="CLU_068955_0_0_1"/>
<keyword evidence="3" id="KW-0677">Repeat</keyword>
<dbReference type="FunFam" id="3.30.160.60:FF:000110">
    <property type="entry name" value="Zinc finger protein-like"/>
    <property type="match status" value="1"/>
</dbReference>
<keyword evidence="7" id="KW-0804">Transcription</keyword>